<dbReference type="PANTHER" id="PTHR46179:SF19">
    <property type="entry name" value="C2H2 FINGER DOMAIN TRANSCRIPTION FACTOR (EUROFUNG)-RELATED"/>
    <property type="match status" value="1"/>
</dbReference>
<dbReference type="GO" id="GO:0005634">
    <property type="term" value="C:nucleus"/>
    <property type="evidence" value="ECO:0007669"/>
    <property type="project" value="TreeGrafter"/>
</dbReference>
<reference evidence="4" key="1">
    <citation type="submission" date="2023-03" db="EMBL/GenBank/DDBJ databases">
        <title>Complete genome of Cladonia borealis.</title>
        <authorList>
            <person name="Park H."/>
        </authorList>
    </citation>
    <scope>NUCLEOTIDE SEQUENCE</scope>
    <source>
        <strain evidence="4">ANT050790</strain>
    </source>
</reference>
<evidence type="ECO:0000313" key="4">
    <source>
        <dbReference type="EMBL" id="KAK0515436.1"/>
    </source>
</evidence>
<dbReference type="EMBL" id="JAFEKC020000003">
    <property type="protein sequence ID" value="KAK0515436.1"/>
    <property type="molecule type" value="Genomic_DNA"/>
</dbReference>
<dbReference type="InterPro" id="IPR051061">
    <property type="entry name" value="Zinc_finger_trans_reg"/>
</dbReference>
<organism evidence="4 5">
    <name type="scientific">Cladonia borealis</name>
    <dbReference type="NCBI Taxonomy" id="184061"/>
    <lineage>
        <taxon>Eukaryota</taxon>
        <taxon>Fungi</taxon>
        <taxon>Dikarya</taxon>
        <taxon>Ascomycota</taxon>
        <taxon>Pezizomycotina</taxon>
        <taxon>Lecanoromycetes</taxon>
        <taxon>OSLEUM clade</taxon>
        <taxon>Lecanoromycetidae</taxon>
        <taxon>Lecanorales</taxon>
        <taxon>Lecanorineae</taxon>
        <taxon>Cladoniaceae</taxon>
        <taxon>Cladonia</taxon>
    </lineage>
</organism>
<keyword evidence="1" id="KW-0863">Zinc-finger</keyword>
<comment type="caution">
    <text evidence="4">The sequence shown here is derived from an EMBL/GenBank/DDBJ whole genome shotgun (WGS) entry which is preliminary data.</text>
</comment>
<feature type="compositionally biased region" description="Polar residues" evidence="2">
    <location>
        <begin position="131"/>
        <end position="140"/>
    </location>
</feature>
<dbReference type="Proteomes" id="UP001166286">
    <property type="component" value="Unassembled WGS sequence"/>
</dbReference>
<dbReference type="InterPro" id="IPR036236">
    <property type="entry name" value="Znf_C2H2_sf"/>
</dbReference>
<feature type="domain" description="C2H2-type" evidence="3">
    <location>
        <begin position="220"/>
        <end position="249"/>
    </location>
</feature>
<feature type="region of interest" description="Disordered" evidence="2">
    <location>
        <begin position="118"/>
        <end position="140"/>
    </location>
</feature>
<dbReference type="PANTHER" id="PTHR46179">
    <property type="entry name" value="ZINC FINGER PROTEIN"/>
    <property type="match status" value="1"/>
</dbReference>
<protein>
    <recommendedName>
        <fullName evidence="3">C2H2-type domain-containing protein</fullName>
    </recommendedName>
</protein>
<dbReference type="GO" id="GO:0006357">
    <property type="term" value="P:regulation of transcription by RNA polymerase II"/>
    <property type="evidence" value="ECO:0007669"/>
    <property type="project" value="TreeGrafter"/>
</dbReference>
<evidence type="ECO:0000256" key="2">
    <source>
        <dbReference type="SAM" id="MobiDB-lite"/>
    </source>
</evidence>
<evidence type="ECO:0000259" key="3">
    <source>
        <dbReference type="PROSITE" id="PS50157"/>
    </source>
</evidence>
<proteinExistence type="predicted"/>
<keyword evidence="5" id="KW-1185">Reference proteome</keyword>
<feature type="region of interest" description="Disordered" evidence="2">
    <location>
        <begin position="26"/>
        <end position="72"/>
    </location>
</feature>
<name>A0AA39R8J4_9LECA</name>
<keyword evidence="1" id="KW-0862">Zinc</keyword>
<dbReference type="SMART" id="SM00355">
    <property type="entry name" value="ZnF_C2H2"/>
    <property type="match status" value="3"/>
</dbReference>
<dbReference type="InterPro" id="IPR013087">
    <property type="entry name" value="Znf_C2H2_type"/>
</dbReference>
<evidence type="ECO:0000313" key="5">
    <source>
        <dbReference type="Proteomes" id="UP001166286"/>
    </source>
</evidence>
<sequence length="249" mass="27282">MSGSGFLSSEAEAALMGDEEARQLFYQQQMQNARRGGRGASGSSYQQPWTTAPGMSSTAAQTPAQAYGAPSQYPSWPASSWGSLGPNDYAGGQYPSSAYSTPVVPSSPYATGSQYNSNAPWPALHPDDIDTTANSRSVSPNPADLHNFGFLLPDGRSWRCAYPNCTSQARFTRGCDLRKHYRRHSKELFCSYEDCPQSSQGGFSSKKDLARHESKHNPRIHCSQKGCTRVFSRVDNMKDHVRRIHGKAS</sequence>
<keyword evidence="1" id="KW-0479">Metal-binding</keyword>
<gene>
    <name evidence="4" type="ORF">JMJ35_001470</name>
</gene>
<dbReference type="PROSITE" id="PS50157">
    <property type="entry name" value="ZINC_FINGER_C2H2_2"/>
    <property type="match status" value="1"/>
</dbReference>
<dbReference type="Gene3D" id="3.30.160.60">
    <property type="entry name" value="Classic Zinc Finger"/>
    <property type="match status" value="2"/>
</dbReference>
<dbReference type="PROSITE" id="PS00028">
    <property type="entry name" value="ZINC_FINGER_C2H2_1"/>
    <property type="match status" value="1"/>
</dbReference>
<evidence type="ECO:0000256" key="1">
    <source>
        <dbReference type="PROSITE-ProRule" id="PRU00042"/>
    </source>
</evidence>
<dbReference type="AlphaFoldDB" id="A0AA39R8J4"/>
<dbReference type="SUPFAM" id="SSF57667">
    <property type="entry name" value="beta-beta-alpha zinc fingers"/>
    <property type="match status" value="1"/>
</dbReference>
<feature type="compositionally biased region" description="Polar residues" evidence="2">
    <location>
        <begin position="45"/>
        <end position="64"/>
    </location>
</feature>
<dbReference type="GO" id="GO:0008270">
    <property type="term" value="F:zinc ion binding"/>
    <property type="evidence" value="ECO:0007669"/>
    <property type="project" value="UniProtKB-KW"/>
</dbReference>
<accession>A0AA39R8J4</accession>